<sequence>MKPHHSLILRLPQFPMKTKLTDVWNELKSSIRNASPEFYDLIKETAANDIPNLPERTQITIFKYFNRAKFRCTPFGTFSSFGVVMCMPASEPLIVSDEKTAHALTDWPNFDQSPYSFEDLIDKNSRLFANSSYYKIGNAIRYIKRKDETFELAEVDYDPMIVAVLNLCRKPVTISELLKTASTKTKRRARYELLEDMIICGLLITELDPNIIGEDYFKRINLNLNISEQKYLLSEQKIIQGNFPQKLLQHIPQLLELLKNTLPLTPDSDDLIDFTKKFTKHFDRANIPLMTALDPELGIGYGNLHLSKNTGSLVGEIIAKSQAEKSDRLKELKAILNDHCSFKVGECIRIDDLLKSKNSSANDKPLPNSCSMMIRAVDENIIVERIGGNTFNQLAGRFSFVSSDVKHLCSSITEIEEQANQNVVFFDLAYHAEKKVDNVNRRSRIYQQELNLLNYSELDEPLTLDDLYISVSGDKIVLRSKRLGKRVIPRMASAYNYQRSELPVFRFLYDLSYHGIWSDLTFDPLLIFPKKKYYPRFQFRNIILSPAKLKIINADIQEKNTAQQLEKIKELLCLYQLGDYVRLVRGDEYLVFNINFSEELQLLLQEIKKNGEVYVEEFLMPDNPTAMDKNGAAFNNQFVVPLVHHKEIYFSSAAMEEDTENTQRKFLPGNRWLSFEIYSHTGRADEILLGPLTEILLKFRDYILCWFFIRYNENGDHLRFRIEVNDDQFNEPIFKAIRISLQPFLNAGLISDLTIKTYIREIERYDIAKIDYVEQHFKKDSEFVVKRLQEKISERQKYVHCLQLFLGIKSSGLIKTSRYDSWINNIAEHFGKEFQMDKTKYKNINSYYKETKFENLVRERSHFNEFQDFLDSFILTLSKCPEQRRAPLFTDLMHMHINRLFDSHQRVHEMIIYNLLSAIIKTATSLANKASQNF</sequence>
<dbReference type="Pfam" id="PF04738">
    <property type="entry name" value="Lant_dehydr_N"/>
    <property type="match status" value="2"/>
</dbReference>
<gene>
    <name evidence="3" type="ORF">E5L68_002055</name>
</gene>
<keyword evidence="4" id="KW-1185">Reference proteome</keyword>
<dbReference type="EMBL" id="SRMP02000001">
    <property type="protein sequence ID" value="MFN0290153.1"/>
    <property type="molecule type" value="Genomic_DNA"/>
</dbReference>
<organism evidence="3 4">
    <name type="scientific">Pedobacter helvus</name>
    <dbReference type="NCBI Taxonomy" id="2563444"/>
    <lineage>
        <taxon>Bacteria</taxon>
        <taxon>Pseudomonadati</taxon>
        <taxon>Bacteroidota</taxon>
        <taxon>Sphingobacteriia</taxon>
        <taxon>Sphingobacteriales</taxon>
        <taxon>Sphingobacteriaceae</taxon>
        <taxon>Pedobacter</taxon>
    </lineage>
</organism>
<protein>
    <submittedName>
        <fullName evidence="3">Thiopeptide-type bacteriocin biosynthesis protein</fullName>
    </submittedName>
</protein>
<dbReference type="NCBIfam" id="TIGR03891">
    <property type="entry name" value="thiopep_ocin"/>
    <property type="match status" value="1"/>
</dbReference>
<dbReference type="Proteomes" id="UP001517367">
    <property type="component" value="Unassembled WGS sequence"/>
</dbReference>
<proteinExistence type="predicted"/>
<feature type="domain" description="Lantibiotic dehydratase N-terminal" evidence="1">
    <location>
        <begin position="244"/>
        <end position="603"/>
    </location>
</feature>
<feature type="domain" description="Lantibiotic dehydratase N-terminal" evidence="1">
    <location>
        <begin position="26"/>
        <end position="229"/>
    </location>
</feature>
<comment type="caution">
    <text evidence="3">The sequence shown here is derived from an EMBL/GenBank/DDBJ whole genome shotgun (WGS) entry which is preliminary data.</text>
</comment>
<dbReference type="Pfam" id="PF14028">
    <property type="entry name" value="Lant_dehydr_C"/>
    <property type="match status" value="1"/>
</dbReference>
<evidence type="ECO:0000259" key="2">
    <source>
        <dbReference type="Pfam" id="PF14028"/>
    </source>
</evidence>
<dbReference type="InterPro" id="IPR023809">
    <property type="entry name" value="Thiopep_bacteriocin_synth_dom"/>
</dbReference>
<evidence type="ECO:0000259" key="1">
    <source>
        <dbReference type="Pfam" id="PF04738"/>
    </source>
</evidence>
<evidence type="ECO:0000313" key="4">
    <source>
        <dbReference type="Proteomes" id="UP001517367"/>
    </source>
</evidence>
<dbReference type="InterPro" id="IPR006827">
    <property type="entry name" value="Lant_deHydtase_N"/>
</dbReference>
<evidence type="ECO:0000313" key="3">
    <source>
        <dbReference type="EMBL" id="MFN0290153.1"/>
    </source>
</evidence>
<reference evidence="3 4" key="1">
    <citation type="submission" date="2024-12" db="EMBL/GenBank/DDBJ databases">
        <authorList>
            <person name="Hu S."/>
        </authorList>
    </citation>
    <scope>NUCLEOTIDE SEQUENCE [LARGE SCALE GENOMIC DNA]</scope>
    <source>
        <strain evidence="3 4">P-25</strain>
    </source>
</reference>
<dbReference type="RefSeq" id="WP_138727745.1">
    <property type="nucleotide sequence ID" value="NZ_SRMP02000001.1"/>
</dbReference>
<feature type="domain" description="Thiopeptide-type bacteriocin biosynthesis" evidence="2">
    <location>
        <begin position="672"/>
        <end position="917"/>
    </location>
</feature>
<name>A0ABW9JCL4_9SPHI</name>
<accession>A0ABW9JCL4</accession>